<dbReference type="PANTHER" id="PTHR12419:SF10">
    <property type="entry name" value="DEUBIQUITINASE OTUD6B"/>
    <property type="match status" value="1"/>
</dbReference>
<evidence type="ECO:0000313" key="4">
    <source>
        <dbReference type="Proteomes" id="UP000053789"/>
    </source>
</evidence>
<dbReference type="VEuPathDB" id="FungiDB:Z519_10193"/>
<feature type="compositionally biased region" description="Low complexity" evidence="1">
    <location>
        <begin position="136"/>
        <end position="148"/>
    </location>
</feature>
<keyword evidence="4" id="KW-1185">Reference proteome</keyword>
<feature type="compositionally biased region" description="Pro residues" evidence="1">
    <location>
        <begin position="102"/>
        <end position="112"/>
    </location>
</feature>
<dbReference type="Proteomes" id="UP000053789">
    <property type="component" value="Unassembled WGS sequence"/>
</dbReference>
<dbReference type="CDD" id="cd22762">
    <property type="entry name" value="OTU_fungi_OTU2-like"/>
    <property type="match status" value="1"/>
</dbReference>
<feature type="compositionally biased region" description="Basic residues" evidence="1">
    <location>
        <begin position="119"/>
        <end position="131"/>
    </location>
</feature>
<gene>
    <name evidence="3" type="ORF">Z519_10193</name>
</gene>
<evidence type="ECO:0000256" key="1">
    <source>
        <dbReference type="SAM" id="MobiDB-lite"/>
    </source>
</evidence>
<dbReference type="Gene3D" id="3.90.70.80">
    <property type="match status" value="1"/>
</dbReference>
<dbReference type="EMBL" id="KN846996">
    <property type="protein sequence ID" value="KIW89339.1"/>
    <property type="molecule type" value="Genomic_DNA"/>
</dbReference>
<evidence type="ECO:0000313" key="3">
    <source>
        <dbReference type="EMBL" id="KIW89339.1"/>
    </source>
</evidence>
<dbReference type="OrthoDB" id="415023at2759"/>
<name>A0A0D2HXM5_CLAB1</name>
<feature type="region of interest" description="Disordered" evidence="1">
    <location>
        <begin position="76"/>
        <end position="148"/>
    </location>
</feature>
<dbReference type="Pfam" id="PF02338">
    <property type="entry name" value="OTU"/>
    <property type="match status" value="1"/>
</dbReference>
<feature type="domain" description="OTU" evidence="2">
    <location>
        <begin position="170"/>
        <end position="311"/>
    </location>
</feature>
<dbReference type="PROSITE" id="PS50802">
    <property type="entry name" value="OTU"/>
    <property type="match status" value="1"/>
</dbReference>
<dbReference type="GO" id="GO:0016579">
    <property type="term" value="P:protein deubiquitination"/>
    <property type="evidence" value="ECO:0007669"/>
    <property type="project" value="TreeGrafter"/>
</dbReference>
<evidence type="ECO:0000259" key="2">
    <source>
        <dbReference type="PROSITE" id="PS50802"/>
    </source>
</evidence>
<dbReference type="InterPro" id="IPR049771">
    <property type="entry name" value="OTU2-like_OTU"/>
</dbReference>
<reference evidence="3" key="1">
    <citation type="submission" date="2015-01" db="EMBL/GenBank/DDBJ databases">
        <title>The Genome Sequence of Cladophialophora bantiana CBS 173.52.</title>
        <authorList>
            <consortium name="The Broad Institute Genomics Platform"/>
            <person name="Cuomo C."/>
            <person name="de Hoog S."/>
            <person name="Gorbushina A."/>
            <person name="Stielow B."/>
            <person name="Teixiera M."/>
            <person name="Abouelleil A."/>
            <person name="Chapman S.B."/>
            <person name="Priest M."/>
            <person name="Young S.K."/>
            <person name="Wortman J."/>
            <person name="Nusbaum C."/>
            <person name="Birren B."/>
        </authorList>
    </citation>
    <scope>NUCLEOTIDE SEQUENCE [LARGE SCALE GENOMIC DNA]</scope>
    <source>
        <strain evidence="3">CBS 173.52</strain>
    </source>
</reference>
<accession>A0A0D2HXM5</accession>
<dbReference type="GO" id="GO:0004843">
    <property type="term" value="F:cysteine-type deubiquitinase activity"/>
    <property type="evidence" value="ECO:0007669"/>
    <property type="project" value="TreeGrafter"/>
</dbReference>
<dbReference type="AlphaFoldDB" id="A0A0D2HXM5"/>
<feature type="region of interest" description="Disordered" evidence="1">
    <location>
        <begin position="1"/>
        <end position="39"/>
    </location>
</feature>
<feature type="compositionally biased region" description="Basic and acidic residues" evidence="1">
    <location>
        <begin position="1"/>
        <end position="16"/>
    </location>
</feature>
<feature type="compositionally biased region" description="Basic residues" evidence="1">
    <location>
        <begin position="20"/>
        <end position="32"/>
    </location>
</feature>
<dbReference type="SUPFAM" id="SSF54001">
    <property type="entry name" value="Cysteine proteinases"/>
    <property type="match status" value="1"/>
</dbReference>
<protein>
    <recommendedName>
        <fullName evidence="2">OTU domain-containing protein</fullName>
    </recommendedName>
</protein>
<dbReference type="InterPro" id="IPR003323">
    <property type="entry name" value="OTU_dom"/>
</dbReference>
<dbReference type="InterPro" id="IPR038765">
    <property type="entry name" value="Papain-like_cys_pep_sf"/>
</dbReference>
<sequence>MEELLAKHRKEQRDLQAKVTQKKKNATKKTRKGVNDECERLERELAERQQAEIQELEPGDPDQLLQGAVEDLSIVDHPVGEVNVGPEPEPERVKLGDFAEPTPTPTPTPTPAPADQSRPRKPNRQKARLARRAAEQEAQAAAAALEAENLPDLREQELSRMKQHMSKLGLSETLIRPDGHCLFSACAHSMPPDLLAAKSDDAKKEPYQKVRYAAAEFMAQHPEDFGAFMEEPLDAYVKKIRDTAEWGGELELQAIARSYHVDINVLQADGRVERISTGLDTPQDGSNDTIWLAYYRHSFGLGEHYNALKKVDQS</sequence>
<organism evidence="3 4">
    <name type="scientific">Cladophialophora bantiana (strain ATCC 10958 / CBS 173.52 / CDC B-1940 / NIH 8579)</name>
    <name type="common">Xylohypha bantiana</name>
    <dbReference type="NCBI Taxonomy" id="1442370"/>
    <lineage>
        <taxon>Eukaryota</taxon>
        <taxon>Fungi</taxon>
        <taxon>Dikarya</taxon>
        <taxon>Ascomycota</taxon>
        <taxon>Pezizomycotina</taxon>
        <taxon>Eurotiomycetes</taxon>
        <taxon>Chaetothyriomycetidae</taxon>
        <taxon>Chaetothyriales</taxon>
        <taxon>Herpotrichiellaceae</taxon>
        <taxon>Cladophialophora</taxon>
    </lineage>
</organism>
<dbReference type="HOGENOM" id="CLU_034963_2_0_1"/>
<proteinExistence type="predicted"/>
<dbReference type="InterPro" id="IPR050704">
    <property type="entry name" value="Peptidase_C85-like"/>
</dbReference>
<dbReference type="RefSeq" id="XP_016616008.1">
    <property type="nucleotide sequence ID" value="XM_016767910.1"/>
</dbReference>
<dbReference type="PANTHER" id="PTHR12419">
    <property type="entry name" value="OTU DOMAIN CONTAINING PROTEIN"/>
    <property type="match status" value="1"/>
</dbReference>
<dbReference type="GeneID" id="27703121"/>